<evidence type="ECO:0000256" key="1">
    <source>
        <dbReference type="ARBA" id="ARBA00004141"/>
    </source>
</evidence>
<proteinExistence type="inferred from homology"/>
<feature type="transmembrane region" description="Helical" evidence="6">
    <location>
        <begin position="190"/>
        <end position="210"/>
    </location>
</feature>
<dbReference type="InterPro" id="IPR037185">
    <property type="entry name" value="EmrE-like"/>
</dbReference>
<dbReference type="GO" id="GO:0016020">
    <property type="term" value="C:membrane"/>
    <property type="evidence" value="ECO:0007669"/>
    <property type="project" value="UniProtKB-SubCell"/>
</dbReference>
<evidence type="ECO:0000313" key="8">
    <source>
        <dbReference type="EMBL" id="RVT97583.1"/>
    </source>
</evidence>
<evidence type="ECO:0000256" key="2">
    <source>
        <dbReference type="ARBA" id="ARBA00007362"/>
    </source>
</evidence>
<name>A0A437MIY5_9PROT</name>
<dbReference type="SUPFAM" id="SSF103481">
    <property type="entry name" value="Multidrug resistance efflux transporter EmrE"/>
    <property type="match status" value="2"/>
</dbReference>
<feature type="transmembrane region" description="Helical" evidence="6">
    <location>
        <begin position="71"/>
        <end position="96"/>
    </location>
</feature>
<evidence type="ECO:0000256" key="5">
    <source>
        <dbReference type="ARBA" id="ARBA00023136"/>
    </source>
</evidence>
<dbReference type="OrthoDB" id="184388at2"/>
<dbReference type="AlphaFoldDB" id="A0A437MIY5"/>
<feature type="transmembrane region" description="Helical" evidence="6">
    <location>
        <begin position="42"/>
        <end position="59"/>
    </location>
</feature>
<dbReference type="Proteomes" id="UP000282957">
    <property type="component" value="Unassembled WGS sequence"/>
</dbReference>
<keyword evidence="9" id="KW-1185">Reference proteome</keyword>
<feature type="domain" description="EamA" evidence="7">
    <location>
        <begin position="11"/>
        <end position="144"/>
    </location>
</feature>
<organism evidence="8 9">
    <name type="scientific">Rhodovarius crocodyli</name>
    <dbReference type="NCBI Taxonomy" id="1979269"/>
    <lineage>
        <taxon>Bacteria</taxon>
        <taxon>Pseudomonadati</taxon>
        <taxon>Pseudomonadota</taxon>
        <taxon>Alphaproteobacteria</taxon>
        <taxon>Acetobacterales</taxon>
        <taxon>Roseomonadaceae</taxon>
        <taxon>Rhodovarius</taxon>
    </lineage>
</organism>
<protein>
    <submittedName>
        <fullName evidence="8">DMT family transporter</fullName>
    </submittedName>
</protein>
<dbReference type="PANTHER" id="PTHR32322:SF2">
    <property type="entry name" value="EAMA DOMAIN-CONTAINING PROTEIN"/>
    <property type="match status" value="1"/>
</dbReference>
<keyword evidence="5 6" id="KW-0472">Membrane</keyword>
<dbReference type="InterPro" id="IPR000620">
    <property type="entry name" value="EamA_dom"/>
</dbReference>
<evidence type="ECO:0000256" key="6">
    <source>
        <dbReference type="SAM" id="Phobius"/>
    </source>
</evidence>
<feature type="transmembrane region" description="Helical" evidence="6">
    <location>
        <begin position="128"/>
        <end position="146"/>
    </location>
</feature>
<evidence type="ECO:0000256" key="3">
    <source>
        <dbReference type="ARBA" id="ARBA00022692"/>
    </source>
</evidence>
<comment type="caution">
    <text evidence="8">The sequence shown here is derived from an EMBL/GenBank/DDBJ whole genome shotgun (WGS) entry which is preliminary data.</text>
</comment>
<dbReference type="EMBL" id="SACL01000002">
    <property type="protein sequence ID" value="RVT97583.1"/>
    <property type="molecule type" value="Genomic_DNA"/>
</dbReference>
<dbReference type="RefSeq" id="WP_127786811.1">
    <property type="nucleotide sequence ID" value="NZ_SACL01000002.1"/>
</dbReference>
<dbReference type="PROSITE" id="PS51257">
    <property type="entry name" value="PROKAR_LIPOPROTEIN"/>
    <property type="match status" value="1"/>
</dbReference>
<reference evidence="8 9" key="1">
    <citation type="submission" date="2019-01" db="EMBL/GenBank/DDBJ databases">
        <authorList>
            <person name="Chen W.-M."/>
        </authorList>
    </citation>
    <scope>NUCLEOTIDE SEQUENCE [LARGE SCALE GENOMIC DNA]</scope>
    <source>
        <strain evidence="8 9">CCP-6</strain>
    </source>
</reference>
<feature type="transmembrane region" description="Helical" evidence="6">
    <location>
        <begin position="250"/>
        <end position="269"/>
    </location>
</feature>
<feature type="transmembrane region" description="Helical" evidence="6">
    <location>
        <begin position="222"/>
        <end position="243"/>
    </location>
</feature>
<evidence type="ECO:0000313" key="9">
    <source>
        <dbReference type="Proteomes" id="UP000282957"/>
    </source>
</evidence>
<comment type="similarity">
    <text evidence="2">Belongs to the EamA transporter family.</text>
</comment>
<comment type="subcellular location">
    <subcellularLocation>
        <location evidence="1">Membrane</location>
        <topology evidence="1">Multi-pass membrane protein</topology>
    </subcellularLocation>
</comment>
<feature type="transmembrane region" description="Helical" evidence="6">
    <location>
        <begin position="275"/>
        <end position="293"/>
    </location>
</feature>
<evidence type="ECO:0000256" key="4">
    <source>
        <dbReference type="ARBA" id="ARBA00022989"/>
    </source>
</evidence>
<dbReference type="InterPro" id="IPR050638">
    <property type="entry name" value="AA-Vitamin_Transporters"/>
</dbReference>
<feature type="domain" description="EamA" evidence="7">
    <location>
        <begin position="159"/>
        <end position="293"/>
    </location>
</feature>
<gene>
    <name evidence="8" type="ORF">EOD42_07090</name>
</gene>
<accession>A0A437MIY5</accession>
<keyword evidence="3 6" id="KW-0812">Transmembrane</keyword>
<feature type="transmembrane region" description="Helical" evidence="6">
    <location>
        <begin position="102"/>
        <end position="121"/>
    </location>
</feature>
<evidence type="ECO:0000259" key="7">
    <source>
        <dbReference type="Pfam" id="PF00892"/>
    </source>
</evidence>
<keyword evidence="4 6" id="KW-1133">Transmembrane helix</keyword>
<sequence>MSGSRPLPAKASLIMLLLCACWGLNMVAMKLGVEGIPPAMQGAMRSMGAAALGVVWCLLRGVRLTRGLHDGTLWPGVAAGLIFGVEFGCFYLGVALTTASRAVLMVYTAPFFVLLLSRWFLPGDVLGPRVLVGLGVAFLGLVLSMADGLLRPAGPNAIWGDLLCLAGGFGWAATTVLIKASRLSRASPEATMLYQLVVSVPVLLAFSWLLNEPPMAPTPLVWAGLAYQTIAVAFISYIAWFWLVQRHSAARLSAFTFITPIFGVLAGWLALGDPLGPLFLAALVLVCAGIWIVQRR</sequence>
<feature type="transmembrane region" description="Helical" evidence="6">
    <location>
        <begin position="158"/>
        <end position="178"/>
    </location>
</feature>
<dbReference type="PANTHER" id="PTHR32322">
    <property type="entry name" value="INNER MEMBRANE TRANSPORTER"/>
    <property type="match status" value="1"/>
</dbReference>
<dbReference type="Pfam" id="PF00892">
    <property type="entry name" value="EamA"/>
    <property type="match status" value="2"/>
</dbReference>